<dbReference type="PRINTS" id="PR02075">
    <property type="entry name" value="FIBSHEATHIP1"/>
</dbReference>
<evidence type="ECO:0000256" key="4">
    <source>
        <dbReference type="SAM" id="Coils"/>
    </source>
</evidence>
<evidence type="ECO:0000313" key="7">
    <source>
        <dbReference type="Proteomes" id="UP000324632"/>
    </source>
</evidence>
<dbReference type="Pfam" id="PF15554">
    <property type="entry name" value="FSIP1"/>
    <property type="match status" value="2"/>
</dbReference>
<sequence length="537" mass="60362">MDAAEGRLQVISRVSYEGPESLQDPERLQENIRCPSENLPLCQVSVVVAVDYMDITKGSLDDISRPASSERPHAGSRESFSEIRRASRDGHRSLEVLSPDVKDSTVQENTRDAGECAEHASDQDSDEEDEDLELRKAIEKMKKLDRILAHKVSVEREVKQKGRELHLRLWQELQAVRQSPESSDEMDNTRRFLALTPDNSQDCSEEVDFVPVFGTEVLEDSNPRWQKEENKCDVPEEGQQVIEDQSPDSRRHRVAHGKRRQDFVKKNIELAGVAGTSVLLTEHERERLEELLEDLEEDQNNTDSSSHTPKVTVITQRLMIGLPFRLRNLLTGSVPNLTSPLPYPCTRWSAAAPLGLMGDFLTGKQKKLTVSSLCVVSGEGFTPEPSELDSLLYIDSRLQLLLPLKDFLSARSPPANFSSSPIRLPSLDEMKMGDRGERVLLDVRETREQDRRLREIQLQLQVLQETDLIHLSDDQLKDLLLKCEEEMIQSSSDLSSGLISALDSRDTSPLVFSPPPSSSNLSDLLPGVETDSQIPSD</sequence>
<accession>A0A5A9NTR0</accession>
<evidence type="ECO:0000256" key="3">
    <source>
        <dbReference type="ARBA" id="ARBA00023054"/>
    </source>
</evidence>
<dbReference type="InterPro" id="IPR026246">
    <property type="entry name" value="Fsip1"/>
</dbReference>
<evidence type="ECO:0000313" key="6">
    <source>
        <dbReference type="EMBL" id="KAA0711627.1"/>
    </source>
</evidence>
<evidence type="ECO:0000256" key="5">
    <source>
        <dbReference type="SAM" id="MobiDB-lite"/>
    </source>
</evidence>
<name>A0A5A9NTR0_9TELE</name>
<proteinExistence type="inferred from homology"/>
<comment type="similarity">
    <text evidence="1">Belongs to the FSIP1 family.</text>
</comment>
<comment type="caution">
    <text evidence="6">The sequence shown here is derived from an EMBL/GenBank/DDBJ whole genome shotgun (WGS) entry which is preliminary data.</text>
</comment>
<feature type="compositionally biased region" description="Basic and acidic residues" evidence="5">
    <location>
        <begin position="59"/>
        <end position="122"/>
    </location>
</feature>
<reference evidence="6 7" key="1">
    <citation type="journal article" date="2019" name="Mol. Ecol. Resour.">
        <title>Chromosome-level genome assembly of Triplophysa tibetana, a fish adapted to the harsh high-altitude environment of the Tibetan Plateau.</title>
        <authorList>
            <person name="Yang X."/>
            <person name="Liu H."/>
            <person name="Ma Z."/>
            <person name="Zou Y."/>
            <person name="Zou M."/>
            <person name="Mao Y."/>
            <person name="Li X."/>
            <person name="Wang H."/>
            <person name="Chen T."/>
            <person name="Wang W."/>
            <person name="Yang R."/>
        </authorList>
    </citation>
    <scope>NUCLEOTIDE SEQUENCE [LARGE SCALE GENOMIC DNA]</scope>
    <source>
        <strain evidence="6">TTIB1903HZAU</strain>
        <tissue evidence="6">Muscle</tissue>
    </source>
</reference>
<feature type="region of interest" description="Disordered" evidence="5">
    <location>
        <begin position="224"/>
        <end position="258"/>
    </location>
</feature>
<keyword evidence="7" id="KW-1185">Reference proteome</keyword>
<organism evidence="6 7">
    <name type="scientific">Triplophysa tibetana</name>
    <dbReference type="NCBI Taxonomy" id="1572043"/>
    <lineage>
        <taxon>Eukaryota</taxon>
        <taxon>Metazoa</taxon>
        <taxon>Chordata</taxon>
        <taxon>Craniata</taxon>
        <taxon>Vertebrata</taxon>
        <taxon>Euteleostomi</taxon>
        <taxon>Actinopterygii</taxon>
        <taxon>Neopterygii</taxon>
        <taxon>Teleostei</taxon>
        <taxon>Ostariophysi</taxon>
        <taxon>Cypriniformes</taxon>
        <taxon>Nemacheilidae</taxon>
        <taxon>Triplophysa</taxon>
    </lineage>
</organism>
<keyword evidence="3 4" id="KW-0175">Coiled coil</keyword>
<feature type="region of interest" description="Disordered" evidence="5">
    <location>
        <begin position="59"/>
        <end position="131"/>
    </location>
</feature>
<gene>
    <name evidence="6" type="ORF">E1301_Tti022359</name>
</gene>
<dbReference type="PANTHER" id="PTHR22012:SF2">
    <property type="entry name" value="FIBROUS SHEATH-INTERACTING PROTEIN 1"/>
    <property type="match status" value="1"/>
</dbReference>
<protein>
    <recommendedName>
        <fullName evidence="2">Fibrous sheath-interacting protein 1</fullName>
    </recommendedName>
</protein>
<dbReference type="AlphaFoldDB" id="A0A5A9NTR0"/>
<dbReference type="EMBL" id="SOYY01000015">
    <property type="protein sequence ID" value="KAA0711627.1"/>
    <property type="molecule type" value="Genomic_DNA"/>
</dbReference>
<feature type="compositionally biased region" description="Basic and acidic residues" evidence="5">
    <location>
        <begin position="224"/>
        <end position="234"/>
    </location>
</feature>
<feature type="region of interest" description="Disordered" evidence="5">
    <location>
        <begin position="505"/>
        <end position="537"/>
    </location>
</feature>
<feature type="region of interest" description="Disordered" evidence="5">
    <location>
        <begin position="1"/>
        <end position="25"/>
    </location>
</feature>
<dbReference type="Proteomes" id="UP000324632">
    <property type="component" value="Chromosome 15"/>
</dbReference>
<feature type="coiled-coil region" evidence="4">
    <location>
        <begin position="278"/>
        <end position="305"/>
    </location>
</feature>
<evidence type="ECO:0000256" key="2">
    <source>
        <dbReference type="ARBA" id="ARBA00019480"/>
    </source>
</evidence>
<dbReference type="PANTHER" id="PTHR22012">
    <property type="entry name" value="FIBROUS SHEATH INTERACTING PROTEIN 1"/>
    <property type="match status" value="1"/>
</dbReference>
<evidence type="ECO:0000256" key="1">
    <source>
        <dbReference type="ARBA" id="ARBA00010495"/>
    </source>
</evidence>